<dbReference type="InterPro" id="IPR017941">
    <property type="entry name" value="Rieske_2Fe-2S"/>
</dbReference>
<dbReference type="PANTHER" id="PTHR43756">
    <property type="entry name" value="CHOLINE MONOOXYGENASE, CHLOROPLASTIC"/>
    <property type="match status" value="1"/>
</dbReference>
<evidence type="ECO:0000256" key="6">
    <source>
        <dbReference type="ARBA" id="ARBA00023014"/>
    </source>
</evidence>
<keyword evidence="3" id="KW-0479">Metal-binding</keyword>
<feature type="region of interest" description="Disordered" evidence="7">
    <location>
        <begin position="1"/>
        <end position="28"/>
    </location>
</feature>
<proteinExistence type="predicted"/>
<dbReference type="GO" id="GO:0005506">
    <property type="term" value="F:iron ion binding"/>
    <property type="evidence" value="ECO:0007669"/>
    <property type="project" value="InterPro"/>
</dbReference>
<evidence type="ECO:0000313" key="10">
    <source>
        <dbReference type="Proteomes" id="UP000001549"/>
    </source>
</evidence>
<dbReference type="Gene3D" id="3.90.380.10">
    <property type="entry name" value="Naphthalene 1,2-dioxygenase Alpha Subunit, Chain A, domain 1"/>
    <property type="match status" value="2"/>
</dbReference>
<protein>
    <submittedName>
        <fullName evidence="9">Rieske (2Fe-2S) iron-sulfur domain protein</fullName>
    </submittedName>
</protein>
<sequence length="379" mass="43049">MTQSIPATRLAPTEPAQDEPARDEPQYPLAPSAVDASVYTDQARYQGELDRILSHAWFPVFPSADVPKPRDYVVWNQLGQSIVIIRLDDGSVSAWHNVCQHRGALLVEGSGRCSTGRFTCPWHGFVYDLEGSVRQVPLRESFDPAQLAGLRAPAVRVVEWSGWIWLTLSDTVPDLLEYLDTIGEELAGYRLDRFDTRFRASVTLTANWKIVVDAFNETWHVPFTHKSTLSGLVLWRDASLKIASPHSWMTLPIRGFTDKVSNSDHRQTHLCHYLAFPNTIFSCFPNHLQMWTAWPVAPDKTVLNAYQLVGPTPDGLSDAKWEQHNERDWKHFLEVLAEDSEVINNFAALARSKGFRRNIFNTAESRLTAFHDEVAKRLR</sequence>
<dbReference type="SUPFAM" id="SSF55961">
    <property type="entry name" value="Bet v1-like"/>
    <property type="match status" value="1"/>
</dbReference>
<dbReference type="KEGG" id="fsy:FsymDg_2992"/>
<dbReference type="PRINTS" id="PR00090">
    <property type="entry name" value="RNGDIOXGNASE"/>
</dbReference>
<comment type="cofactor">
    <cofactor evidence="1">
        <name>Fe cation</name>
        <dbReference type="ChEBI" id="CHEBI:24875"/>
    </cofactor>
</comment>
<keyword evidence="10" id="KW-1185">Reference proteome</keyword>
<name>F8AWT4_9ACTN</name>
<dbReference type="SUPFAM" id="SSF50022">
    <property type="entry name" value="ISP domain"/>
    <property type="match status" value="1"/>
</dbReference>
<evidence type="ECO:0000256" key="4">
    <source>
        <dbReference type="ARBA" id="ARBA00023002"/>
    </source>
</evidence>
<evidence type="ECO:0000313" key="9">
    <source>
        <dbReference type="EMBL" id="AEH10309.1"/>
    </source>
</evidence>
<dbReference type="Pfam" id="PF00355">
    <property type="entry name" value="Rieske"/>
    <property type="match status" value="1"/>
</dbReference>
<keyword evidence="4" id="KW-0560">Oxidoreductase</keyword>
<dbReference type="STRING" id="656024.FsymDg_2992"/>
<reference evidence="9 10" key="1">
    <citation type="submission" date="2011-05" db="EMBL/GenBank/DDBJ databases">
        <title>Complete sequence of chromosome of Frankia symbiont of Datisca glomerata.</title>
        <authorList>
            <consortium name="US DOE Joint Genome Institute"/>
            <person name="Lucas S."/>
            <person name="Han J."/>
            <person name="Lapidus A."/>
            <person name="Cheng J.-F."/>
            <person name="Goodwin L."/>
            <person name="Pitluck S."/>
            <person name="Peters L."/>
            <person name="Mikhailova N."/>
            <person name="Chertkov O."/>
            <person name="Teshima H."/>
            <person name="Han C."/>
            <person name="Tapia R."/>
            <person name="Land M."/>
            <person name="Hauser L."/>
            <person name="Kyrpides N."/>
            <person name="Ivanova N."/>
            <person name="Pagani I."/>
            <person name="Berry A."/>
            <person name="Pawlowski K."/>
            <person name="Persson T."/>
            <person name="Vanden Heuvel B."/>
            <person name="Benson D."/>
            <person name="Woyke T."/>
        </authorList>
    </citation>
    <scope>NUCLEOTIDE SEQUENCE [LARGE SCALE GENOMIC DNA]</scope>
    <source>
        <strain evidence="10">4085684</strain>
    </source>
</reference>
<dbReference type="Pfam" id="PF00848">
    <property type="entry name" value="Ring_hydroxyl_A"/>
    <property type="match status" value="1"/>
</dbReference>
<evidence type="ECO:0000256" key="5">
    <source>
        <dbReference type="ARBA" id="ARBA00023004"/>
    </source>
</evidence>
<keyword evidence="6" id="KW-0411">Iron-sulfur</keyword>
<dbReference type="AlphaFoldDB" id="F8AWT4"/>
<evidence type="ECO:0000259" key="8">
    <source>
        <dbReference type="PROSITE" id="PS51296"/>
    </source>
</evidence>
<dbReference type="Proteomes" id="UP000001549">
    <property type="component" value="Chromosome"/>
</dbReference>
<dbReference type="eggNOG" id="COG4638">
    <property type="taxonomic scope" value="Bacteria"/>
</dbReference>
<gene>
    <name evidence="9" type="ordered locus">FsymDg_2992</name>
</gene>
<dbReference type="CDD" id="cd00680">
    <property type="entry name" value="RHO_alpha_C"/>
    <property type="match status" value="1"/>
</dbReference>
<dbReference type="GO" id="GO:0004497">
    <property type="term" value="F:monooxygenase activity"/>
    <property type="evidence" value="ECO:0007669"/>
    <property type="project" value="UniProtKB-ARBA"/>
</dbReference>
<dbReference type="RefSeq" id="WP_013874209.1">
    <property type="nucleotide sequence ID" value="NC_015656.1"/>
</dbReference>
<organism evidence="9 10">
    <name type="scientific">Candidatus Protofrankia datiscae</name>
    <dbReference type="NCBI Taxonomy" id="2716812"/>
    <lineage>
        <taxon>Bacteria</taxon>
        <taxon>Bacillati</taxon>
        <taxon>Actinomycetota</taxon>
        <taxon>Actinomycetes</taxon>
        <taxon>Frankiales</taxon>
        <taxon>Frankiaceae</taxon>
        <taxon>Protofrankia</taxon>
    </lineage>
</organism>
<evidence type="ECO:0000256" key="1">
    <source>
        <dbReference type="ARBA" id="ARBA00001962"/>
    </source>
</evidence>
<dbReference type="GO" id="GO:0016705">
    <property type="term" value="F:oxidoreductase activity, acting on paired donors, with incorporation or reduction of molecular oxygen"/>
    <property type="evidence" value="ECO:0007669"/>
    <property type="project" value="UniProtKB-ARBA"/>
</dbReference>
<dbReference type="InterPro" id="IPR001663">
    <property type="entry name" value="Rng_hydr_dOase-A"/>
</dbReference>
<dbReference type="GO" id="GO:0051537">
    <property type="term" value="F:2 iron, 2 sulfur cluster binding"/>
    <property type="evidence" value="ECO:0007669"/>
    <property type="project" value="UniProtKB-KW"/>
</dbReference>
<evidence type="ECO:0000256" key="2">
    <source>
        <dbReference type="ARBA" id="ARBA00022714"/>
    </source>
</evidence>
<keyword evidence="2" id="KW-0001">2Fe-2S</keyword>
<evidence type="ECO:0000256" key="3">
    <source>
        <dbReference type="ARBA" id="ARBA00022723"/>
    </source>
</evidence>
<dbReference type="EMBL" id="CP002801">
    <property type="protein sequence ID" value="AEH10309.1"/>
    <property type="molecule type" value="Genomic_DNA"/>
</dbReference>
<dbReference type="CDD" id="cd03469">
    <property type="entry name" value="Rieske_RO_Alpha_N"/>
    <property type="match status" value="1"/>
</dbReference>
<evidence type="ECO:0000256" key="7">
    <source>
        <dbReference type="SAM" id="MobiDB-lite"/>
    </source>
</evidence>
<keyword evidence="5" id="KW-0408">Iron</keyword>
<dbReference type="PANTHER" id="PTHR43756:SF5">
    <property type="entry name" value="CHOLINE MONOOXYGENASE, CHLOROPLASTIC"/>
    <property type="match status" value="1"/>
</dbReference>
<feature type="domain" description="Rieske" evidence="8">
    <location>
        <begin position="57"/>
        <end position="166"/>
    </location>
</feature>
<dbReference type="InterPro" id="IPR015879">
    <property type="entry name" value="Ring_hydroxy_dOase_asu_C_dom"/>
</dbReference>
<accession>F8AWT4</accession>
<dbReference type="InterPro" id="IPR036922">
    <property type="entry name" value="Rieske_2Fe-2S_sf"/>
</dbReference>
<dbReference type="PROSITE" id="PS51296">
    <property type="entry name" value="RIESKE"/>
    <property type="match status" value="1"/>
</dbReference>
<dbReference type="HOGENOM" id="CLU_026244_3_0_11"/>
<dbReference type="Gene3D" id="2.102.10.10">
    <property type="entry name" value="Rieske [2Fe-2S] iron-sulphur domain"/>
    <property type="match status" value="1"/>
</dbReference>